<proteinExistence type="predicted"/>
<dbReference type="AlphaFoldDB" id="A0AA35JUN0"/>
<keyword evidence="3" id="KW-1185">Reference proteome</keyword>
<sequence length="102" mass="11449">MWQHFLLFTRLIQPGTLQTDSFSFPLTFHCGALQQKVGSKLCFLPANHNLLLGSNSDWSASAHDVQSECSFSNQSAVEVSSNHGRDSGKRPLCQLTSRRQRR</sequence>
<gene>
    <name evidence="2" type="ORF">PODLI_1B038278</name>
</gene>
<reference evidence="2" key="1">
    <citation type="submission" date="2022-12" db="EMBL/GenBank/DDBJ databases">
        <authorList>
            <person name="Alioto T."/>
            <person name="Alioto T."/>
            <person name="Gomez Garrido J."/>
        </authorList>
    </citation>
    <scope>NUCLEOTIDE SEQUENCE</scope>
</reference>
<evidence type="ECO:0000313" key="3">
    <source>
        <dbReference type="Proteomes" id="UP001178461"/>
    </source>
</evidence>
<dbReference type="Proteomes" id="UP001178461">
    <property type="component" value="Chromosome 2"/>
</dbReference>
<feature type="region of interest" description="Disordered" evidence="1">
    <location>
        <begin position="76"/>
        <end position="102"/>
    </location>
</feature>
<dbReference type="EMBL" id="OX395127">
    <property type="protein sequence ID" value="CAI5766051.1"/>
    <property type="molecule type" value="Genomic_DNA"/>
</dbReference>
<organism evidence="2 3">
    <name type="scientific">Podarcis lilfordi</name>
    <name type="common">Lilford's wall lizard</name>
    <dbReference type="NCBI Taxonomy" id="74358"/>
    <lineage>
        <taxon>Eukaryota</taxon>
        <taxon>Metazoa</taxon>
        <taxon>Chordata</taxon>
        <taxon>Craniata</taxon>
        <taxon>Vertebrata</taxon>
        <taxon>Euteleostomi</taxon>
        <taxon>Lepidosauria</taxon>
        <taxon>Squamata</taxon>
        <taxon>Bifurcata</taxon>
        <taxon>Unidentata</taxon>
        <taxon>Episquamata</taxon>
        <taxon>Laterata</taxon>
        <taxon>Lacertibaenia</taxon>
        <taxon>Lacertidae</taxon>
        <taxon>Podarcis</taxon>
    </lineage>
</organism>
<evidence type="ECO:0000256" key="1">
    <source>
        <dbReference type="SAM" id="MobiDB-lite"/>
    </source>
</evidence>
<protein>
    <submittedName>
        <fullName evidence="2">Uncharacterized protein</fullName>
    </submittedName>
</protein>
<evidence type="ECO:0000313" key="2">
    <source>
        <dbReference type="EMBL" id="CAI5766051.1"/>
    </source>
</evidence>
<name>A0AA35JUN0_9SAUR</name>
<accession>A0AA35JUN0</accession>